<accession>A0ACB9M1N5</accession>
<comment type="caution">
    <text evidence="1">The sequence shown here is derived from an EMBL/GenBank/DDBJ whole genome shotgun (WGS) entry which is preliminary data.</text>
</comment>
<evidence type="ECO:0000313" key="1">
    <source>
        <dbReference type="EMBL" id="KAI4318089.1"/>
    </source>
</evidence>
<keyword evidence="2" id="KW-1185">Reference proteome</keyword>
<reference evidence="1 2" key="1">
    <citation type="journal article" date="2022" name="DNA Res.">
        <title>Chromosomal-level genome assembly of the orchid tree Bauhinia variegata (Leguminosae; Cercidoideae) supports the allotetraploid origin hypothesis of Bauhinia.</title>
        <authorList>
            <person name="Zhong Y."/>
            <person name="Chen Y."/>
            <person name="Zheng D."/>
            <person name="Pang J."/>
            <person name="Liu Y."/>
            <person name="Luo S."/>
            <person name="Meng S."/>
            <person name="Qian L."/>
            <person name="Wei D."/>
            <person name="Dai S."/>
            <person name="Zhou R."/>
        </authorList>
    </citation>
    <scope>NUCLEOTIDE SEQUENCE [LARGE SCALE GENOMIC DNA]</scope>
    <source>
        <strain evidence="1">BV-YZ2020</strain>
    </source>
</reference>
<protein>
    <submittedName>
        <fullName evidence="1">Uncharacterized protein</fullName>
    </submittedName>
</protein>
<dbReference type="EMBL" id="CM039435">
    <property type="protein sequence ID" value="KAI4318089.1"/>
    <property type="molecule type" value="Genomic_DNA"/>
</dbReference>
<evidence type="ECO:0000313" key="2">
    <source>
        <dbReference type="Proteomes" id="UP000828941"/>
    </source>
</evidence>
<organism evidence="1 2">
    <name type="scientific">Bauhinia variegata</name>
    <name type="common">Purple orchid tree</name>
    <name type="synonym">Phanera variegata</name>
    <dbReference type="NCBI Taxonomy" id="167791"/>
    <lineage>
        <taxon>Eukaryota</taxon>
        <taxon>Viridiplantae</taxon>
        <taxon>Streptophyta</taxon>
        <taxon>Embryophyta</taxon>
        <taxon>Tracheophyta</taxon>
        <taxon>Spermatophyta</taxon>
        <taxon>Magnoliopsida</taxon>
        <taxon>eudicotyledons</taxon>
        <taxon>Gunneridae</taxon>
        <taxon>Pentapetalae</taxon>
        <taxon>rosids</taxon>
        <taxon>fabids</taxon>
        <taxon>Fabales</taxon>
        <taxon>Fabaceae</taxon>
        <taxon>Cercidoideae</taxon>
        <taxon>Cercideae</taxon>
        <taxon>Bauhiniinae</taxon>
        <taxon>Bauhinia</taxon>
    </lineage>
</organism>
<sequence length="202" mass="23125">MAERVDNMLKKLNKCAEVVPEEISPHLLKMGKVFEEALQHLSGDIEWRRESNDALEKPISQIIDLVQAVEYIIDSYYLQGHVIFTRKSEIYYEMRLFLNKDTRSGKVLPFALDRISGFIGQFTGPSFLDMLKNFSDQVCSHLKRLLWQIAPEDGHSDFNLVVQFRDESDGWVKIVEVSCVESELTSLIGCKGEIIEVVGVKL</sequence>
<proteinExistence type="predicted"/>
<gene>
    <name evidence="1" type="ORF">L6164_025897</name>
</gene>
<name>A0ACB9M1N5_BAUVA</name>
<dbReference type="Proteomes" id="UP000828941">
    <property type="component" value="Chromosome 10"/>
</dbReference>